<proteinExistence type="predicted"/>
<reference evidence="1" key="1">
    <citation type="submission" date="2020-01" db="EMBL/GenBank/DDBJ databases">
        <title>Whole-genome analyses of novel actinobacteria.</title>
        <authorList>
            <person name="Sahin N."/>
        </authorList>
    </citation>
    <scope>NUCLEOTIDE SEQUENCE</scope>
    <source>
        <strain evidence="1">YC537</strain>
    </source>
</reference>
<dbReference type="Pfam" id="PF19738">
    <property type="entry name" value="DUF6227"/>
    <property type="match status" value="1"/>
</dbReference>
<evidence type="ECO:0000313" key="2">
    <source>
        <dbReference type="Proteomes" id="UP000598297"/>
    </source>
</evidence>
<protein>
    <submittedName>
        <fullName evidence="1">Uncharacterized protein</fullName>
    </submittedName>
</protein>
<dbReference type="Proteomes" id="UP000598297">
    <property type="component" value="Unassembled WGS sequence"/>
</dbReference>
<dbReference type="InterPro" id="IPR046195">
    <property type="entry name" value="DUF6227"/>
</dbReference>
<dbReference type="AlphaFoldDB" id="A0A964XPL6"/>
<accession>A0A964XPL6</accession>
<gene>
    <name evidence="1" type="ORF">GUY60_35860</name>
</gene>
<dbReference type="RefSeq" id="WP_161705608.1">
    <property type="nucleotide sequence ID" value="NZ_JAAAHS010000563.1"/>
</dbReference>
<sequence length="262" mass="28546">MSVPYETPKTPETPEEHLEGLLGQALNSFELPDETIARLETALAFDSSLRSAHHSAGLYRETHRHTFLLADGQALTLWELRHNTGPGGVQRTEICHELYVEEGEARIAASRLLPSTGCGPGCADTTDGRVPGCEPSMLDTVRLIVAPAPLQRSYAPDDSADHARRLLRRAENGDRPGGETAALLCSAVAHQITQAFGNPCRTSTTGLCFALYEHAFLLGDGSEISLWEVEHTATPDRRHMCEVYVSEATARAAMERRASRTS</sequence>
<organism evidence="1 2">
    <name type="scientific">Streptomyces boluensis</name>
    <dbReference type="NCBI Taxonomy" id="1775135"/>
    <lineage>
        <taxon>Bacteria</taxon>
        <taxon>Bacillati</taxon>
        <taxon>Actinomycetota</taxon>
        <taxon>Actinomycetes</taxon>
        <taxon>Kitasatosporales</taxon>
        <taxon>Streptomycetaceae</taxon>
        <taxon>Streptomyces</taxon>
    </lineage>
</organism>
<dbReference type="EMBL" id="JAAAHS010000563">
    <property type="protein sequence ID" value="NBE56710.1"/>
    <property type="molecule type" value="Genomic_DNA"/>
</dbReference>
<name>A0A964XPL6_9ACTN</name>
<dbReference type="OrthoDB" id="4319261at2"/>
<comment type="caution">
    <text evidence="1">The sequence shown here is derived from an EMBL/GenBank/DDBJ whole genome shotgun (WGS) entry which is preliminary data.</text>
</comment>
<evidence type="ECO:0000313" key="1">
    <source>
        <dbReference type="EMBL" id="NBE56710.1"/>
    </source>
</evidence>
<keyword evidence="2" id="KW-1185">Reference proteome</keyword>